<keyword evidence="3" id="KW-1185">Reference proteome</keyword>
<evidence type="ECO:0000313" key="2">
    <source>
        <dbReference type="EMBL" id="KWV57449.1"/>
    </source>
</evidence>
<keyword evidence="1" id="KW-0812">Transmembrane</keyword>
<protein>
    <submittedName>
        <fullName evidence="2">Uncharacterized protein</fullName>
    </submittedName>
</protein>
<comment type="caution">
    <text evidence="2">The sequence shown here is derived from an EMBL/GenBank/DDBJ whole genome shotgun (WGS) entry which is preliminary data.</text>
</comment>
<dbReference type="AlphaFoldDB" id="A0A109JYZ2"/>
<dbReference type="OrthoDB" id="8254913at2"/>
<name>A0A109JYZ2_9BRAD</name>
<dbReference type="EMBL" id="LNCU01000042">
    <property type="protein sequence ID" value="KWV57449.1"/>
    <property type="molecule type" value="Genomic_DNA"/>
</dbReference>
<evidence type="ECO:0000313" key="3">
    <source>
        <dbReference type="Proteomes" id="UP000057737"/>
    </source>
</evidence>
<evidence type="ECO:0000256" key="1">
    <source>
        <dbReference type="SAM" id="Phobius"/>
    </source>
</evidence>
<accession>A0A109JYZ2</accession>
<dbReference type="RefSeq" id="WP_066505795.1">
    <property type="nucleotide sequence ID" value="NZ_LNCU01000042.1"/>
</dbReference>
<organism evidence="2 3">
    <name type="scientific">Bradyrhizobium macuxiense</name>
    <dbReference type="NCBI Taxonomy" id="1755647"/>
    <lineage>
        <taxon>Bacteria</taxon>
        <taxon>Pseudomonadati</taxon>
        <taxon>Pseudomonadota</taxon>
        <taxon>Alphaproteobacteria</taxon>
        <taxon>Hyphomicrobiales</taxon>
        <taxon>Nitrobacteraceae</taxon>
        <taxon>Bradyrhizobium</taxon>
    </lineage>
</organism>
<gene>
    <name evidence="2" type="ORF">AS156_39795</name>
</gene>
<proteinExistence type="predicted"/>
<dbReference type="Proteomes" id="UP000057737">
    <property type="component" value="Unassembled WGS sequence"/>
</dbReference>
<feature type="transmembrane region" description="Helical" evidence="1">
    <location>
        <begin position="61"/>
        <end position="81"/>
    </location>
</feature>
<reference evidence="2 3" key="1">
    <citation type="submission" date="2015-11" db="EMBL/GenBank/DDBJ databases">
        <title>Draft Genome Sequence of the Strain BR 10303 (Bradyrhizobium sp.) isolated from nodules of Centrolobium paraense.</title>
        <authorList>
            <person name="Zelli J.E."/>
            <person name="Simoes-Araujo J.L."/>
            <person name="Barauna A.C."/>
            <person name="Silva K."/>
        </authorList>
    </citation>
    <scope>NUCLEOTIDE SEQUENCE [LARGE SCALE GENOMIC DNA]</scope>
    <source>
        <strain evidence="2 3">BR 10303</strain>
    </source>
</reference>
<keyword evidence="1" id="KW-1133">Transmembrane helix</keyword>
<sequence length="96" mass="10994">MRTLLILLGIWLLLNVLFVVVMVPPRRLRRTQTTAQAGRDLAPAPIDKSAYPFAREERVSLRHIIVSVGMGAFFVLSPYLLEAIEATKRFFRRGRE</sequence>
<keyword evidence="1" id="KW-0472">Membrane</keyword>